<organism evidence="1">
    <name type="scientific">Dictyoglomus turgidum</name>
    <dbReference type="NCBI Taxonomy" id="513050"/>
    <lineage>
        <taxon>Bacteria</taxon>
        <taxon>Pseudomonadati</taxon>
        <taxon>Dictyoglomota</taxon>
        <taxon>Dictyoglomia</taxon>
        <taxon>Dictyoglomales</taxon>
        <taxon>Dictyoglomaceae</taxon>
        <taxon>Dictyoglomus</taxon>
    </lineage>
</organism>
<evidence type="ECO:0000313" key="1">
    <source>
        <dbReference type="EMBL" id="HGB30699.1"/>
    </source>
</evidence>
<dbReference type="EMBL" id="DTGA01000054">
    <property type="protein sequence ID" value="HGB30699.1"/>
    <property type="molecule type" value="Genomic_DNA"/>
</dbReference>
<accession>A0A7C3SMU5</accession>
<gene>
    <name evidence="1" type="ORF">ENV35_02325</name>
</gene>
<comment type="caution">
    <text evidence="1">The sequence shown here is derived from an EMBL/GenBank/DDBJ whole genome shotgun (WGS) entry which is preliminary data.</text>
</comment>
<protein>
    <submittedName>
        <fullName evidence="1">Uncharacterized protein</fullName>
    </submittedName>
</protein>
<dbReference type="AlphaFoldDB" id="A0A7C3SMU5"/>
<name>A0A7C3SMU5_9BACT</name>
<sequence>MKKLVKVSLGCGFILIGLLLLRKDATKDSSSGAFIGFDHPYDNNPPIKRKISKEETPLYWYRYAHSGE</sequence>
<reference evidence="1" key="1">
    <citation type="journal article" date="2020" name="mSystems">
        <title>Genome- and Community-Level Interaction Insights into Carbon Utilization and Element Cycling Functions of Hydrothermarchaeota in Hydrothermal Sediment.</title>
        <authorList>
            <person name="Zhou Z."/>
            <person name="Liu Y."/>
            <person name="Xu W."/>
            <person name="Pan J."/>
            <person name="Luo Z.H."/>
            <person name="Li M."/>
        </authorList>
    </citation>
    <scope>NUCLEOTIDE SEQUENCE [LARGE SCALE GENOMIC DNA]</scope>
    <source>
        <strain evidence="1">SpSt-751</strain>
    </source>
</reference>
<proteinExistence type="predicted"/>